<comment type="similarity">
    <text evidence="1">Belongs to the short-chain dehydrogenases/reductases (SDR) family.</text>
</comment>
<dbReference type="PRINTS" id="PR00081">
    <property type="entry name" value="GDHRDH"/>
</dbReference>
<dbReference type="InterPro" id="IPR036291">
    <property type="entry name" value="NAD(P)-bd_dom_sf"/>
</dbReference>
<dbReference type="RefSeq" id="WP_310267039.1">
    <property type="nucleotide sequence ID" value="NZ_JAVDXU010000002.1"/>
</dbReference>
<evidence type="ECO:0000313" key="3">
    <source>
        <dbReference type="EMBL" id="MDR7270773.1"/>
    </source>
</evidence>
<reference evidence="3 4" key="1">
    <citation type="submission" date="2023-07" db="EMBL/GenBank/DDBJ databases">
        <title>Sorghum-associated microbial communities from plants grown in Nebraska, USA.</title>
        <authorList>
            <person name="Schachtman D."/>
        </authorList>
    </citation>
    <scope>NUCLEOTIDE SEQUENCE [LARGE SCALE GENOMIC DNA]</scope>
    <source>
        <strain evidence="3 4">BE314</strain>
    </source>
</reference>
<dbReference type="EC" id="1.1.1.100" evidence="3"/>
<dbReference type="PANTHER" id="PTHR48107">
    <property type="entry name" value="NADPH-DEPENDENT ALDEHYDE REDUCTASE-LIKE PROTEIN, CHLOROPLASTIC-RELATED"/>
    <property type="match status" value="1"/>
</dbReference>
<dbReference type="Proteomes" id="UP001180453">
    <property type="component" value="Unassembled WGS sequence"/>
</dbReference>
<dbReference type="EMBL" id="JAVDXU010000002">
    <property type="protein sequence ID" value="MDR7270773.1"/>
    <property type="molecule type" value="Genomic_DNA"/>
</dbReference>
<protein>
    <submittedName>
        <fullName evidence="3">3-oxoacyl-[acyl-carrier protein] reductase</fullName>
        <ecNumber evidence="3">1.1.1.100</ecNumber>
    </submittedName>
</protein>
<evidence type="ECO:0000313" key="4">
    <source>
        <dbReference type="Proteomes" id="UP001180453"/>
    </source>
</evidence>
<evidence type="ECO:0000256" key="2">
    <source>
        <dbReference type="ARBA" id="ARBA00023002"/>
    </source>
</evidence>
<dbReference type="PANTHER" id="PTHR48107:SF7">
    <property type="entry name" value="RE15974P"/>
    <property type="match status" value="1"/>
</dbReference>
<evidence type="ECO:0000256" key="1">
    <source>
        <dbReference type="ARBA" id="ARBA00006484"/>
    </source>
</evidence>
<dbReference type="Gene3D" id="3.40.50.720">
    <property type="entry name" value="NAD(P)-binding Rossmann-like Domain"/>
    <property type="match status" value="1"/>
</dbReference>
<dbReference type="PRINTS" id="PR00080">
    <property type="entry name" value="SDRFAMILY"/>
</dbReference>
<name>A0ABU1YPI3_ROSSA</name>
<gene>
    <name evidence="3" type="ORF">J2X20_003431</name>
</gene>
<keyword evidence="4" id="KW-1185">Reference proteome</keyword>
<keyword evidence="2 3" id="KW-0560">Oxidoreductase</keyword>
<dbReference type="InterPro" id="IPR002347">
    <property type="entry name" value="SDR_fam"/>
</dbReference>
<dbReference type="SUPFAM" id="SSF51735">
    <property type="entry name" value="NAD(P)-binding Rossmann-fold domains"/>
    <property type="match status" value="1"/>
</dbReference>
<proteinExistence type="inferred from homology"/>
<dbReference type="GO" id="GO:0004316">
    <property type="term" value="F:3-oxoacyl-[acyl-carrier-protein] reductase (NADPH) activity"/>
    <property type="evidence" value="ECO:0007669"/>
    <property type="project" value="UniProtKB-EC"/>
</dbReference>
<dbReference type="Pfam" id="PF13561">
    <property type="entry name" value="adh_short_C2"/>
    <property type="match status" value="1"/>
</dbReference>
<comment type="caution">
    <text evidence="3">The sequence shown here is derived from an EMBL/GenBank/DDBJ whole genome shotgun (WGS) entry which is preliminary data.</text>
</comment>
<sequence length="251" mass="25774">MSNTTSSPSPVAIVTGASRGIGAAIAQRLAADGHAVVVNYAGNAVEAQKVVDAIVSNGGRAIAVQANVADAGAARLLFDAATEAFGSVDVLVNNAGAMANELPHLADTSDETFDRLFDINVKGSFLAMREAAKRLRHGGRIINFSTSVIGLALPGYAVYAATKSAIETMTHILAKELRGRNITVNAVAPGPTATALFLNGKTPEQVERLAKMAPLERLGQPEDIAAIVGVLAGPQGAWVNGQTVRVNGGIV</sequence>
<accession>A0ABU1YPI3</accession>
<organism evidence="3 4">
    <name type="scientific">Roseateles saccharophilus</name>
    <name type="common">Pseudomonas saccharophila</name>
    <dbReference type="NCBI Taxonomy" id="304"/>
    <lineage>
        <taxon>Bacteria</taxon>
        <taxon>Pseudomonadati</taxon>
        <taxon>Pseudomonadota</taxon>
        <taxon>Betaproteobacteria</taxon>
        <taxon>Burkholderiales</taxon>
        <taxon>Sphaerotilaceae</taxon>
        <taxon>Roseateles</taxon>
    </lineage>
</organism>
<dbReference type="CDD" id="cd05362">
    <property type="entry name" value="THN_reductase-like_SDR_c"/>
    <property type="match status" value="1"/>
</dbReference>